<name>A0A699KLL0_TANCI</name>
<organism evidence="1">
    <name type="scientific">Tanacetum cinerariifolium</name>
    <name type="common">Dalmatian daisy</name>
    <name type="synonym">Chrysanthemum cinerariifolium</name>
    <dbReference type="NCBI Taxonomy" id="118510"/>
    <lineage>
        <taxon>Eukaryota</taxon>
        <taxon>Viridiplantae</taxon>
        <taxon>Streptophyta</taxon>
        <taxon>Embryophyta</taxon>
        <taxon>Tracheophyta</taxon>
        <taxon>Spermatophyta</taxon>
        <taxon>Magnoliopsida</taxon>
        <taxon>eudicotyledons</taxon>
        <taxon>Gunneridae</taxon>
        <taxon>Pentapetalae</taxon>
        <taxon>asterids</taxon>
        <taxon>campanulids</taxon>
        <taxon>Asterales</taxon>
        <taxon>Asteraceae</taxon>
        <taxon>Asteroideae</taxon>
        <taxon>Anthemideae</taxon>
        <taxon>Anthemidinae</taxon>
        <taxon>Tanacetum</taxon>
    </lineage>
</organism>
<proteinExistence type="predicted"/>
<dbReference type="AlphaFoldDB" id="A0A699KLL0"/>
<dbReference type="EMBL" id="BKCJ010532845">
    <property type="protein sequence ID" value="GFB01020.1"/>
    <property type="molecule type" value="Genomic_DNA"/>
</dbReference>
<feature type="non-terminal residue" evidence="1">
    <location>
        <position position="48"/>
    </location>
</feature>
<reference evidence="1" key="1">
    <citation type="journal article" date="2019" name="Sci. Rep.">
        <title>Draft genome of Tanacetum cinerariifolium, the natural source of mosquito coil.</title>
        <authorList>
            <person name="Yamashiro T."/>
            <person name="Shiraishi A."/>
            <person name="Satake H."/>
            <person name="Nakayama K."/>
        </authorList>
    </citation>
    <scope>NUCLEOTIDE SEQUENCE</scope>
</reference>
<comment type="caution">
    <text evidence="1">The sequence shown here is derived from an EMBL/GenBank/DDBJ whole genome shotgun (WGS) entry which is preliminary data.</text>
</comment>
<sequence>MRMEQYLTLTDYALWEVIVNGDSGPVAASASAKGITSAGAGFSNHNSR</sequence>
<accession>A0A699KLL0</accession>
<evidence type="ECO:0000313" key="1">
    <source>
        <dbReference type="EMBL" id="GFB01020.1"/>
    </source>
</evidence>
<gene>
    <name evidence="1" type="ORF">Tci_672991</name>
</gene>
<protein>
    <submittedName>
        <fullName evidence="1">Uncharacterized protein</fullName>
    </submittedName>
</protein>